<comment type="similarity">
    <text evidence="1">Belongs to the short-chain dehydrogenases/reductases (SDR) family.</text>
</comment>
<dbReference type="InterPro" id="IPR036291">
    <property type="entry name" value="NAD(P)-bd_dom_sf"/>
</dbReference>
<keyword evidence="5" id="KW-1185">Reference proteome</keyword>
<dbReference type="InterPro" id="IPR020904">
    <property type="entry name" value="Sc_DH/Rdtase_CS"/>
</dbReference>
<evidence type="ECO:0000256" key="1">
    <source>
        <dbReference type="ARBA" id="ARBA00006484"/>
    </source>
</evidence>
<name>A0A558AM41_9PSEU</name>
<dbReference type="PANTHER" id="PTHR24321:SF8">
    <property type="entry name" value="ESTRADIOL 17-BETA-DEHYDROGENASE 8-RELATED"/>
    <property type="match status" value="1"/>
</dbReference>
<protein>
    <submittedName>
        <fullName evidence="4">NAD(P)-dependent oxidoreductase</fullName>
    </submittedName>
</protein>
<dbReference type="GO" id="GO:0016491">
    <property type="term" value="F:oxidoreductase activity"/>
    <property type="evidence" value="ECO:0007669"/>
    <property type="project" value="UniProtKB-KW"/>
</dbReference>
<dbReference type="PANTHER" id="PTHR24321">
    <property type="entry name" value="DEHYDROGENASES, SHORT CHAIN"/>
    <property type="match status" value="1"/>
</dbReference>
<dbReference type="Gene3D" id="3.40.50.720">
    <property type="entry name" value="NAD(P)-binding Rossmann-like Domain"/>
    <property type="match status" value="1"/>
</dbReference>
<dbReference type="EMBL" id="VJZA01000003">
    <property type="protein sequence ID" value="TVT25334.1"/>
    <property type="molecule type" value="Genomic_DNA"/>
</dbReference>
<dbReference type="SUPFAM" id="SSF51735">
    <property type="entry name" value="NAD(P)-binding Rossmann-fold domains"/>
    <property type="match status" value="1"/>
</dbReference>
<dbReference type="Pfam" id="PF00106">
    <property type="entry name" value="adh_short"/>
    <property type="match status" value="1"/>
</dbReference>
<evidence type="ECO:0000313" key="4">
    <source>
        <dbReference type="EMBL" id="TVT25334.1"/>
    </source>
</evidence>
<dbReference type="InterPro" id="IPR002347">
    <property type="entry name" value="SDR_fam"/>
</dbReference>
<dbReference type="PRINTS" id="PR00081">
    <property type="entry name" value="GDHRDH"/>
</dbReference>
<dbReference type="CDD" id="cd05233">
    <property type="entry name" value="SDR_c"/>
    <property type="match status" value="1"/>
</dbReference>
<evidence type="ECO:0000313" key="5">
    <source>
        <dbReference type="Proteomes" id="UP000318578"/>
    </source>
</evidence>
<dbReference type="FunFam" id="3.40.50.720:FF:000084">
    <property type="entry name" value="Short-chain dehydrogenase reductase"/>
    <property type="match status" value="1"/>
</dbReference>
<evidence type="ECO:0000256" key="3">
    <source>
        <dbReference type="SAM" id="MobiDB-lite"/>
    </source>
</evidence>
<dbReference type="AlphaFoldDB" id="A0A558AM41"/>
<dbReference type="Proteomes" id="UP000318578">
    <property type="component" value="Unassembled WGS sequence"/>
</dbReference>
<reference evidence="4 5" key="1">
    <citation type="submission" date="2019-07" db="EMBL/GenBank/DDBJ databases">
        <title>New species of Amycolatopsis and Streptomyces.</title>
        <authorList>
            <person name="Duangmal K."/>
            <person name="Teo W.F.A."/>
            <person name="Lipun K."/>
        </authorList>
    </citation>
    <scope>NUCLEOTIDE SEQUENCE [LARGE SCALE GENOMIC DNA]</scope>
    <source>
        <strain evidence="4 5">JCM 30562</strain>
    </source>
</reference>
<gene>
    <name evidence="4" type="ORF">FNH06_03435</name>
</gene>
<sequence length="311" mass="33065">MPRPVRGRWRAVRQLRRVQPEPDDPGAGLPERRAPAGAGMSGRFEGKVAFVTGAGRGQGRSHAMRLAAEGADVALVDLGRAGKVENPPYRTATIDDLEATQAEIRALGRRAEVFEVDVRDHDSLVWAANETAGRLGGIDYVIANAGITDGFHLTWELPPAHWQTMIDINLTGVFHTCHATVPRLIERGAGSALVLISSGVGIKPVPRLAHYVAAKMALRGLSASLAAELGPYGIRCNTVHPGGIDTEMTTAMVELNQVPREDLLAGFRAGQLLPGDLGIGDSTAAVLWLLSAEARMITGLELTVDAGESKK</sequence>
<proteinExistence type="inferred from homology"/>
<dbReference type="PROSITE" id="PS00061">
    <property type="entry name" value="ADH_SHORT"/>
    <property type="match status" value="1"/>
</dbReference>
<keyword evidence="2" id="KW-0560">Oxidoreductase</keyword>
<evidence type="ECO:0000256" key="2">
    <source>
        <dbReference type="ARBA" id="ARBA00023002"/>
    </source>
</evidence>
<organism evidence="4 5">
    <name type="scientific">Amycolatopsis acidiphila</name>
    <dbReference type="NCBI Taxonomy" id="715473"/>
    <lineage>
        <taxon>Bacteria</taxon>
        <taxon>Bacillati</taxon>
        <taxon>Actinomycetota</taxon>
        <taxon>Actinomycetes</taxon>
        <taxon>Pseudonocardiales</taxon>
        <taxon>Pseudonocardiaceae</taxon>
        <taxon>Amycolatopsis</taxon>
    </lineage>
</organism>
<feature type="region of interest" description="Disordered" evidence="3">
    <location>
        <begin position="16"/>
        <end position="40"/>
    </location>
</feature>
<accession>A0A558AM41</accession>
<comment type="caution">
    <text evidence="4">The sequence shown here is derived from an EMBL/GenBank/DDBJ whole genome shotgun (WGS) entry which is preliminary data.</text>
</comment>
<dbReference type="OrthoDB" id="3206777at2"/>